<organism evidence="2 3">
    <name type="scientific">Faecalibacterium prausnitzii</name>
    <dbReference type="NCBI Taxonomy" id="853"/>
    <lineage>
        <taxon>Bacteria</taxon>
        <taxon>Bacillati</taxon>
        <taxon>Bacillota</taxon>
        <taxon>Clostridia</taxon>
        <taxon>Eubacteriales</taxon>
        <taxon>Oscillospiraceae</taxon>
        <taxon>Faecalibacterium</taxon>
    </lineage>
</organism>
<dbReference type="Pfam" id="PF13274">
    <property type="entry name" value="SocA_Panacea"/>
    <property type="match status" value="1"/>
</dbReference>
<evidence type="ECO:0000313" key="2">
    <source>
        <dbReference type="EMBL" id="ATL89800.1"/>
    </source>
</evidence>
<dbReference type="Proteomes" id="UP000223709">
    <property type="component" value="Chromosome"/>
</dbReference>
<reference evidence="2 3" key="1">
    <citation type="submission" date="2017-10" db="EMBL/GenBank/DDBJ databases">
        <title>Complete Genome Sequence of Faecalibacterium prausnitzii isolated from the gut of healthy adult Indian.</title>
        <authorList>
            <person name="Bag S."/>
            <person name="Ghosh T.S."/>
            <person name="Das B."/>
        </authorList>
    </citation>
    <scope>NUCLEOTIDE SEQUENCE [LARGE SCALE GENOMIC DNA]</scope>
    <source>
        <strain evidence="2 3">Indica</strain>
    </source>
</reference>
<proteinExistence type="predicted"/>
<accession>A0A291T9N2</accession>
<sequence>MTAIDLARNIVFYAGTKHHQMTNLKLQKTLYYTQGYFSAEYDSPLFEEHIVNWAYGPVVPAVYYQYCSYGASVIVPEKIKSVLEELTEEQAKVVYKVIDACLQFSAGQLVEKTHLETPWKNTSRNQVIEFSDIKNFFESNDPLKLK</sequence>
<name>A0A291T9N2_9FIRM</name>
<evidence type="ECO:0000259" key="1">
    <source>
        <dbReference type="Pfam" id="PF13274"/>
    </source>
</evidence>
<feature type="domain" description="Antitoxin SocA-like Panacea" evidence="1">
    <location>
        <begin position="26"/>
        <end position="120"/>
    </location>
</feature>
<dbReference type="RefSeq" id="WP_098923354.1">
    <property type="nucleotide sequence ID" value="NZ_CP023819.1"/>
</dbReference>
<protein>
    <recommendedName>
        <fullName evidence="1">Antitoxin SocA-like Panacea domain-containing protein</fullName>
    </recommendedName>
</protein>
<dbReference type="AlphaFoldDB" id="A0A291T9N2"/>
<dbReference type="EMBL" id="CP023819">
    <property type="protein sequence ID" value="ATL89800.1"/>
    <property type="molecule type" value="Genomic_DNA"/>
</dbReference>
<gene>
    <name evidence="2" type="ORF">CRH10_05570</name>
</gene>
<dbReference type="InterPro" id="IPR025272">
    <property type="entry name" value="SocA_Panacea"/>
</dbReference>
<evidence type="ECO:0000313" key="3">
    <source>
        <dbReference type="Proteomes" id="UP000223709"/>
    </source>
</evidence>